<proteinExistence type="predicted"/>
<protein>
    <submittedName>
        <fullName evidence="2">Acetylcholinesterase</fullName>
    </submittedName>
</protein>
<gene>
    <name evidence="2" type="ORF">PTRG_03211</name>
</gene>
<dbReference type="SUPFAM" id="SSF53474">
    <property type="entry name" value="alpha/beta-Hydrolases"/>
    <property type="match status" value="1"/>
</dbReference>
<accession>B2VXG5</accession>
<sequence length="359" mass="39470">METSAPLRDRPDLANPVDTEVRVHIPVRALQNVKMVADNKPHLWKDYAPSEVLSAVVTPKDACKAGRVQSPMRSSRIIRALQHIRVELRLLLPPTRDLAADVTFGTGFDCPQQAAIQSNFPGFTTQARTILNLSTVSAGTQRSDDCLILNIWSKPSNKSAENKKPVFVLFHGGRFAGDNTNTLFANGQYLVNNTDIIVVSVNYRLNIFGFPGGPNTDTNLGLRDQHNETVLSPSAYLSLASTGKFAPLPYFRGHNDNEQGYYAIPAFAQGRNVTAEQARKFLLESFVCPVSYVARARVAAGVKTWLFRYFGDWEDTRLYPGSGAYHGSELHMVLGGAEDASGLGMEKAQRDMVGVVQRA</sequence>
<dbReference type="InterPro" id="IPR050309">
    <property type="entry name" value="Type-B_Carboxylest/Lipase"/>
</dbReference>
<dbReference type="InterPro" id="IPR029058">
    <property type="entry name" value="AB_hydrolase_fold"/>
</dbReference>
<dbReference type="Pfam" id="PF00135">
    <property type="entry name" value="COesterase"/>
    <property type="match status" value="1"/>
</dbReference>
<dbReference type="EMBL" id="DS231616">
    <property type="protein sequence ID" value="EDU45734.1"/>
    <property type="molecule type" value="Genomic_DNA"/>
</dbReference>
<dbReference type="InParanoid" id="B2VXG5"/>
<dbReference type="Gene3D" id="3.40.50.1820">
    <property type="entry name" value="alpha/beta hydrolase"/>
    <property type="match status" value="2"/>
</dbReference>
<reference evidence="3" key="1">
    <citation type="journal article" date="2013" name="G3 (Bethesda)">
        <title>Comparative genomics of a plant-pathogenic fungus, Pyrenophora tritici-repentis, reveals transduplication and the impact of repeat elements on pathogenicity and population divergence.</title>
        <authorList>
            <person name="Manning V.A."/>
            <person name="Pandelova I."/>
            <person name="Dhillon B."/>
            <person name="Wilhelm L.J."/>
            <person name="Goodwin S.B."/>
            <person name="Berlin A.M."/>
            <person name="Figueroa M."/>
            <person name="Freitag M."/>
            <person name="Hane J.K."/>
            <person name="Henrissat B."/>
            <person name="Holman W.H."/>
            <person name="Kodira C.D."/>
            <person name="Martin J."/>
            <person name="Oliver R.P."/>
            <person name="Robbertse B."/>
            <person name="Schackwitz W."/>
            <person name="Schwartz D.C."/>
            <person name="Spatafora J.W."/>
            <person name="Turgeon B.G."/>
            <person name="Yandava C."/>
            <person name="Young S."/>
            <person name="Zhou S."/>
            <person name="Zeng Q."/>
            <person name="Grigoriev I.V."/>
            <person name="Ma L.-J."/>
            <person name="Ciuffetti L.M."/>
        </authorList>
    </citation>
    <scope>NUCLEOTIDE SEQUENCE [LARGE SCALE GENOMIC DNA]</scope>
    <source>
        <strain evidence="3">Pt-1C-BFP</strain>
    </source>
</reference>
<evidence type="ECO:0000313" key="3">
    <source>
        <dbReference type="Proteomes" id="UP000001471"/>
    </source>
</evidence>
<dbReference type="STRING" id="426418.B2VXG5"/>
<dbReference type="AlphaFoldDB" id="B2VXG5"/>
<dbReference type="OrthoDB" id="408631at2759"/>
<organism evidence="2 3">
    <name type="scientific">Pyrenophora tritici-repentis (strain Pt-1C-BFP)</name>
    <name type="common">Wheat tan spot fungus</name>
    <name type="synonym">Drechslera tritici-repentis</name>
    <dbReference type="NCBI Taxonomy" id="426418"/>
    <lineage>
        <taxon>Eukaryota</taxon>
        <taxon>Fungi</taxon>
        <taxon>Dikarya</taxon>
        <taxon>Ascomycota</taxon>
        <taxon>Pezizomycotina</taxon>
        <taxon>Dothideomycetes</taxon>
        <taxon>Pleosporomycetidae</taxon>
        <taxon>Pleosporales</taxon>
        <taxon>Pleosporineae</taxon>
        <taxon>Pleosporaceae</taxon>
        <taxon>Pyrenophora</taxon>
    </lineage>
</organism>
<dbReference type="HOGENOM" id="CLU_771938_0_0_1"/>
<name>B2VXG5_PYRTR</name>
<evidence type="ECO:0000259" key="1">
    <source>
        <dbReference type="Pfam" id="PF00135"/>
    </source>
</evidence>
<dbReference type="eggNOG" id="KOG1516">
    <property type="taxonomic scope" value="Eukaryota"/>
</dbReference>
<dbReference type="InterPro" id="IPR002018">
    <property type="entry name" value="CarbesteraseB"/>
</dbReference>
<dbReference type="PANTHER" id="PTHR11559">
    <property type="entry name" value="CARBOXYLESTERASE"/>
    <property type="match status" value="1"/>
</dbReference>
<dbReference type="Proteomes" id="UP000001471">
    <property type="component" value="Unassembled WGS sequence"/>
</dbReference>
<evidence type="ECO:0000313" key="2">
    <source>
        <dbReference type="EMBL" id="EDU45734.1"/>
    </source>
</evidence>
<feature type="domain" description="Carboxylesterase type B" evidence="1">
    <location>
        <begin position="125"/>
        <end position="226"/>
    </location>
</feature>